<comment type="caution">
    <text evidence="3">The sequence shown here is derived from an EMBL/GenBank/DDBJ whole genome shotgun (WGS) entry which is preliminary data.</text>
</comment>
<dbReference type="InterPro" id="IPR038706">
    <property type="entry name" value="Type_VI_SciN-like_sf"/>
</dbReference>
<evidence type="ECO:0000256" key="2">
    <source>
        <dbReference type="SAM" id="SignalP"/>
    </source>
</evidence>
<sequence>MKSISTILLVLIAGISLGGCSSDIPNTVSTEQQAIDQVAAPFSQGAITLNITAEPGLNAWNEIANSCTVLIIQAQKSSSLNKVLSNPAQLKSLFNGAGAEDDILKVDRYAAMPGQQTTLHIDRSENARQVAIVAGYYPFPKQQHMTLFSIPATTRSEGWWTKKWSAELAPLTLSITLGSQSITQIKGVQPEPVVQTQAELAASPGQSQNTPAQEVK</sequence>
<feature type="signal peptide" evidence="2">
    <location>
        <begin position="1"/>
        <end position="18"/>
    </location>
</feature>
<gene>
    <name evidence="3" type="primary">tssJ</name>
    <name evidence="3" type="ORF">EAH77_05585</name>
</gene>
<keyword evidence="4" id="KW-1185">Reference proteome</keyword>
<feature type="region of interest" description="Disordered" evidence="1">
    <location>
        <begin position="193"/>
        <end position="216"/>
    </location>
</feature>
<dbReference type="InterPro" id="IPR017734">
    <property type="entry name" value="T6SS_SciN"/>
</dbReference>
<protein>
    <submittedName>
        <fullName evidence="3">Type VI secretion system lipoprotein TssJ</fullName>
    </submittedName>
</protein>
<dbReference type="NCBIfam" id="TIGR03352">
    <property type="entry name" value="VI_chp_3"/>
    <property type="match status" value="1"/>
</dbReference>
<evidence type="ECO:0000313" key="3">
    <source>
        <dbReference type="EMBL" id="TPG64288.1"/>
    </source>
</evidence>
<dbReference type="AlphaFoldDB" id="A0A502GSA5"/>
<evidence type="ECO:0000313" key="4">
    <source>
        <dbReference type="Proteomes" id="UP000317663"/>
    </source>
</evidence>
<dbReference type="OrthoDB" id="6556396at2"/>
<accession>A0A502GSA5</accession>
<feature type="chain" id="PRO_5021429353" evidence="2">
    <location>
        <begin position="19"/>
        <end position="216"/>
    </location>
</feature>
<dbReference type="Gene3D" id="2.60.40.4150">
    <property type="entry name" value="Type VI secretion system, lipoprotein SciN"/>
    <property type="match status" value="1"/>
</dbReference>
<dbReference type="PROSITE" id="PS51257">
    <property type="entry name" value="PROKAR_LIPOPROTEIN"/>
    <property type="match status" value="1"/>
</dbReference>
<dbReference type="Proteomes" id="UP000317663">
    <property type="component" value="Unassembled WGS sequence"/>
</dbReference>
<dbReference type="RefSeq" id="WP_140470797.1">
    <property type="nucleotide sequence ID" value="NZ_RCZD01000002.1"/>
</dbReference>
<reference evidence="3 4" key="1">
    <citation type="journal article" date="2019" name="Environ. Microbiol.">
        <title>Species interactions and distinct microbial communities in high Arctic permafrost affected cryosols are associated with the CH4 and CO2 gas fluxes.</title>
        <authorList>
            <person name="Altshuler I."/>
            <person name="Hamel J."/>
            <person name="Turney S."/>
            <person name="Magnuson E."/>
            <person name="Levesque R."/>
            <person name="Greer C."/>
            <person name="Whyte L.G."/>
        </authorList>
    </citation>
    <scope>NUCLEOTIDE SEQUENCE [LARGE SCALE GENOMIC DNA]</scope>
    <source>
        <strain evidence="3 4">E4</strain>
    </source>
</reference>
<keyword evidence="2" id="KW-0732">Signal</keyword>
<evidence type="ECO:0000256" key="1">
    <source>
        <dbReference type="SAM" id="MobiDB-lite"/>
    </source>
</evidence>
<feature type="compositionally biased region" description="Polar residues" evidence="1">
    <location>
        <begin position="194"/>
        <end position="216"/>
    </location>
</feature>
<proteinExistence type="predicted"/>
<dbReference type="EMBL" id="RCZD01000002">
    <property type="protein sequence ID" value="TPG64288.1"/>
    <property type="molecule type" value="Genomic_DNA"/>
</dbReference>
<dbReference type="Pfam" id="PF12790">
    <property type="entry name" value="T6SS-SciN"/>
    <property type="match status" value="1"/>
</dbReference>
<name>A0A502GSA5_9GAMM</name>
<organism evidence="3 4">
    <name type="scientific">Ewingella americana</name>
    <dbReference type="NCBI Taxonomy" id="41202"/>
    <lineage>
        <taxon>Bacteria</taxon>
        <taxon>Pseudomonadati</taxon>
        <taxon>Pseudomonadota</taxon>
        <taxon>Gammaproteobacteria</taxon>
        <taxon>Enterobacterales</taxon>
        <taxon>Yersiniaceae</taxon>
        <taxon>Ewingella</taxon>
    </lineage>
</organism>
<keyword evidence="3" id="KW-0449">Lipoprotein</keyword>